<organism evidence="2 3">
    <name type="scientific">Biomphalaria glabrata</name>
    <name type="common">Bloodfluke planorb</name>
    <name type="synonym">Freshwater snail</name>
    <dbReference type="NCBI Taxonomy" id="6526"/>
    <lineage>
        <taxon>Eukaryota</taxon>
        <taxon>Metazoa</taxon>
        <taxon>Spiralia</taxon>
        <taxon>Lophotrochozoa</taxon>
        <taxon>Mollusca</taxon>
        <taxon>Gastropoda</taxon>
        <taxon>Heterobranchia</taxon>
        <taxon>Euthyneura</taxon>
        <taxon>Panpulmonata</taxon>
        <taxon>Hygrophila</taxon>
        <taxon>Lymnaeoidea</taxon>
        <taxon>Planorbidae</taxon>
        <taxon>Biomphalaria</taxon>
    </lineage>
</organism>
<dbReference type="GeneID" id="106079933"/>
<evidence type="ECO:0000313" key="3">
    <source>
        <dbReference type="RefSeq" id="XP_013096694.2"/>
    </source>
</evidence>
<evidence type="ECO:0000256" key="1">
    <source>
        <dbReference type="SAM" id="SignalP"/>
    </source>
</evidence>
<keyword evidence="2" id="KW-1185">Reference proteome</keyword>
<feature type="chain" id="PRO_5040929958" evidence="1">
    <location>
        <begin position="17"/>
        <end position="311"/>
    </location>
</feature>
<dbReference type="SUPFAM" id="SSF55486">
    <property type="entry name" value="Metalloproteases ('zincins'), catalytic domain"/>
    <property type="match status" value="1"/>
</dbReference>
<evidence type="ECO:0000313" key="2">
    <source>
        <dbReference type="Proteomes" id="UP001165740"/>
    </source>
</evidence>
<dbReference type="RefSeq" id="XP_013096694.2">
    <property type="nucleotide sequence ID" value="XM_013241240.2"/>
</dbReference>
<reference evidence="3" key="1">
    <citation type="submission" date="2025-08" db="UniProtKB">
        <authorList>
            <consortium name="RefSeq"/>
        </authorList>
    </citation>
    <scope>IDENTIFICATION</scope>
</reference>
<dbReference type="OMA" id="GGLNMCG"/>
<feature type="signal peptide" evidence="1">
    <location>
        <begin position="1"/>
        <end position="16"/>
    </location>
</feature>
<dbReference type="Proteomes" id="UP001165740">
    <property type="component" value="Chromosome 12"/>
</dbReference>
<dbReference type="GO" id="GO:0008237">
    <property type="term" value="F:metallopeptidase activity"/>
    <property type="evidence" value="ECO:0007669"/>
    <property type="project" value="InterPro"/>
</dbReference>
<gene>
    <name evidence="3" type="primary">LOC106079933</name>
</gene>
<dbReference type="Gene3D" id="3.40.390.10">
    <property type="entry name" value="Collagenase (Catalytic Domain)"/>
    <property type="match status" value="1"/>
</dbReference>
<dbReference type="AlphaFoldDB" id="A0A9U8EP86"/>
<protein>
    <submittedName>
        <fullName evidence="3">Uncharacterized protein LOC106079933</fullName>
    </submittedName>
</protein>
<dbReference type="KEGG" id="bgt:106079933"/>
<keyword evidence="1" id="KW-0732">Signal</keyword>
<dbReference type="OrthoDB" id="6132182at2759"/>
<name>A0A9U8EP86_BIOGL</name>
<accession>A0A9U8EP86</accession>
<dbReference type="InterPro" id="IPR024079">
    <property type="entry name" value="MetalloPept_cat_dom_sf"/>
</dbReference>
<proteinExistence type="predicted"/>
<sequence length="311" mass="33802">MLLFIFLNIVVTAALAANSSFVHDYHLSSEDIRFLQSLPRVKAGTRLPGFKYLYLEAGSHLTAVLNPAHSQLEIAGSPHTSQHALDIAADTVMKMTKYMPASMFQTLTRGSVGVFSAAEKLIIYPEMASLANGNCGTSCTGACSHTCTFDGRKYENIGGLTNSRSVILDDNVLCSPQDPHRHTSNILVHEFGHLVHAYATTSAIKTQITNAYNAAKQHQTWQLNTYAMANEHEYWAMATATFFGVTHESDSNTGGMNHCGTNFCAGVQQARDHLRQKDPALFNVLSHVYTNNQPTLNPGIPICPSGSVVVG</sequence>